<reference evidence="1" key="1">
    <citation type="submission" date="2022-06" db="EMBL/GenBank/DDBJ databases">
        <title>Nostosin G and Spiroidesin B from the Cyanobacterium Dolichospermum sp. NIES-1697.</title>
        <authorList>
            <person name="Phan C.-S."/>
            <person name="Mehjabin J.J."/>
            <person name="Anas A.R.J."/>
            <person name="Hayasaka M."/>
            <person name="Onoki R."/>
            <person name="Wang J."/>
            <person name="Umezawa T."/>
            <person name="Washio K."/>
            <person name="Morikawa M."/>
            <person name="Okino T."/>
        </authorList>
    </citation>
    <scope>NUCLEOTIDE SEQUENCE</scope>
    <source>
        <strain evidence="1">NIES-1697</strain>
    </source>
</reference>
<sequence length="160" mass="18270">MKNNCNIVIIGASPAGLTAAHELVKQGIKPIVLEQADKVGGISRTETYKGYRFDIGGHRFYTKVGEIQQIWLEILGNNFLKVPRLSRIYYNGKFFNYPLEVTNALSNLGIINSLLMLFSYLQVKIKPHPVEENFEQWVCNRFGKAYFLLKNILLNLDGQF</sequence>
<name>A0ABY5LRS8_9CYAN</name>
<keyword evidence="2" id="KW-1185">Reference proteome</keyword>
<dbReference type="EMBL" id="CP099464">
    <property type="protein sequence ID" value="UUO13410.1"/>
    <property type="molecule type" value="Genomic_DNA"/>
</dbReference>
<dbReference type="Proteomes" id="UP001057561">
    <property type="component" value="Chromosome"/>
</dbReference>
<dbReference type="Pfam" id="PF13450">
    <property type="entry name" value="NAD_binding_8"/>
    <property type="match status" value="1"/>
</dbReference>
<proteinExistence type="predicted"/>
<protein>
    <submittedName>
        <fullName evidence="1">NAD(P)-binding protein</fullName>
    </submittedName>
</protein>
<dbReference type="PANTHER" id="PTHR21197">
    <property type="entry name" value="UDP-GALACTOPYRANOSE MUTASE"/>
    <property type="match status" value="1"/>
</dbReference>
<dbReference type="InterPro" id="IPR036188">
    <property type="entry name" value="FAD/NAD-bd_sf"/>
</dbReference>
<dbReference type="SUPFAM" id="SSF51971">
    <property type="entry name" value="Nucleotide-binding domain"/>
    <property type="match status" value="1"/>
</dbReference>
<dbReference type="PRINTS" id="PR00419">
    <property type="entry name" value="ADXRDTASE"/>
</dbReference>
<dbReference type="RefSeq" id="WP_257120354.1">
    <property type="nucleotide sequence ID" value="NZ_CP099464.1"/>
</dbReference>
<evidence type="ECO:0000313" key="1">
    <source>
        <dbReference type="EMBL" id="UUO13410.1"/>
    </source>
</evidence>
<evidence type="ECO:0000313" key="2">
    <source>
        <dbReference type="Proteomes" id="UP001057561"/>
    </source>
</evidence>
<organism evidence="1 2">
    <name type="scientific">Dolichospermum heterosporum TAC447</name>
    <dbReference type="NCBI Taxonomy" id="747523"/>
    <lineage>
        <taxon>Bacteria</taxon>
        <taxon>Bacillati</taxon>
        <taxon>Cyanobacteriota</taxon>
        <taxon>Cyanophyceae</taxon>
        <taxon>Nostocales</taxon>
        <taxon>Aphanizomenonaceae</taxon>
        <taxon>Dolichospermum</taxon>
        <taxon>Dolichospermum heterosporum</taxon>
    </lineage>
</organism>
<gene>
    <name evidence="1" type="ORF">NG743_15025</name>
</gene>
<dbReference type="PANTHER" id="PTHR21197:SF0">
    <property type="entry name" value="UDP-GALACTOPYRANOSE MUTASE"/>
    <property type="match status" value="1"/>
</dbReference>
<accession>A0ABY5LRS8</accession>
<dbReference type="Gene3D" id="3.50.50.60">
    <property type="entry name" value="FAD/NAD(P)-binding domain"/>
    <property type="match status" value="1"/>
</dbReference>